<sequence length="118" mass="12817">MTRCTRRTLFSYSPPPKVVTPVPVVTVVTSQRSTGSIGSGHTGHDGYVTTVDRFYRMGSTEIMDTTPPGDHEANIKVGVAGLRDGLRKTGRIPGEGVNFEAISLYAKWIDVTGDYVEK</sequence>
<evidence type="ECO:0000313" key="2">
    <source>
        <dbReference type="Proteomes" id="UP001558652"/>
    </source>
</evidence>
<proteinExistence type="predicted"/>
<dbReference type="AlphaFoldDB" id="A0ABD0YK94"/>
<keyword evidence="2" id="KW-1185">Reference proteome</keyword>
<protein>
    <submittedName>
        <fullName evidence="1">Uncharacterized protein</fullName>
    </submittedName>
</protein>
<accession>A0ABD0YK94</accession>
<comment type="caution">
    <text evidence="1">The sequence shown here is derived from an EMBL/GenBank/DDBJ whole genome shotgun (WGS) entry which is preliminary data.</text>
</comment>
<dbReference type="Proteomes" id="UP001558652">
    <property type="component" value="Unassembled WGS sequence"/>
</dbReference>
<gene>
    <name evidence="1" type="ORF">AAG570_011233</name>
</gene>
<evidence type="ECO:0000313" key="1">
    <source>
        <dbReference type="EMBL" id="KAL1131619.1"/>
    </source>
</evidence>
<name>A0ABD0YK94_9HEMI</name>
<reference evidence="1 2" key="1">
    <citation type="submission" date="2024-07" db="EMBL/GenBank/DDBJ databases">
        <title>Chromosome-level genome assembly of the water stick insect Ranatra chinensis (Heteroptera: Nepidae).</title>
        <authorList>
            <person name="Liu X."/>
        </authorList>
    </citation>
    <scope>NUCLEOTIDE SEQUENCE [LARGE SCALE GENOMIC DNA]</scope>
    <source>
        <strain evidence="1">Cailab_2021Rc</strain>
        <tissue evidence="1">Muscle</tissue>
    </source>
</reference>
<organism evidence="1 2">
    <name type="scientific">Ranatra chinensis</name>
    <dbReference type="NCBI Taxonomy" id="642074"/>
    <lineage>
        <taxon>Eukaryota</taxon>
        <taxon>Metazoa</taxon>
        <taxon>Ecdysozoa</taxon>
        <taxon>Arthropoda</taxon>
        <taxon>Hexapoda</taxon>
        <taxon>Insecta</taxon>
        <taxon>Pterygota</taxon>
        <taxon>Neoptera</taxon>
        <taxon>Paraneoptera</taxon>
        <taxon>Hemiptera</taxon>
        <taxon>Heteroptera</taxon>
        <taxon>Panheteroptera</taxon>
        <taxon>Nepomorpha</taxon>
        <taxon>Nepidae</taxon>
        <taxon>Ranatrinae</taxon>
        <taxon>Ranatra</taxon>
    </lineage>
</organism>
<dbReference type="EMBL" id="JBFDAA010000006">
    <property type="protein sequence ID" value="KAL1131619.1"/>
    <property type="molecule type" value="Genomic_DNA"/>
</dbReference>